<dbReference type="Pfam" id="PF00805">
    <property type="entry name" value="Pentapeptide"/>
    <property type="match status" value="2"/>
</dbReference>
<feature type="compositionally biased region" description="Basic and acidic residues" evidence="1">
    <location>
        <begin position="228"/>
        <end position="237"/>
    </location>
</feature>
<name>A0ABW1F119_9ACTN</name>
<organism evidence="2 3">
    <name type="scientific">Kitasatospora aburaviensis</name>
    <dbReference type="NCBI Taxonomy" id="67265"/>
    <lineage>
        <taxon>Bacteria</taxon>
        <taxon>Bacillati</taxon>
        <taxon>Actinomycetota</taxon>
        <taxon>Actinomycetes</taxon>
        <taxon>Kitasatosporales</taxon>
        <taxon>Streptomycetaceae</taxon>
        <taxon>Kitasatospora</taxon>
    </lineage>
</organism>
<dbReference type="SUPFAM" id="SSF141571">
    <property type="entry name" value="Pentapeptide repeat-like"/>
    <property type="match status" value="1"/>
</dbReference>
<protein>
    <submittedName>
        <fullName evidence="2">Pentapeptide repeat-containing protein</fullName>
    </submittedName>
</protein>
<dbReference type="PANTHER" id="PTHR14136:SF17">
    <property type="entry name" value="BTB_POZ DOMAIN-CONTAINING PROTEIN KCTD9"/>
    <property type="match status" value="1"/>
</dbReference>
<dbReference type="PANTHER" id="PTHR14136">
    <property type="entry name" value="BTB_POZ DOMAIN-CONTAINING PROTEIN KCTD9"/>
    <property type="match status" value="1"/>
</dbReference>
<evidence type="ECO:0000313" key="3">
    <source>
        <dbReference type="Proteomes" id="UP001596067"/>
    </source>
</evidence>
<reference evidence="3" key="1">
    <citation type="journal article" date="2019" name="Int. J. Syst. Evol. Microbiol.">
        <title>The Global Catalogue of Microorganisms (GCM) 10K type strain sequencing project: providing services to taxonomists for standard genome sequencing and annotation.</title>
        <authorList>
            <consortium name="The Broad Institute Genomics Platform"/>
            <consortium name="The Broad Institute Genome Sequencing Center for Infectious Disease"/>
            <person name="Wu L."/>
            <person name="Ma J."/>
        </authorList>
    </citation>
    <scope>NUCLEOTIDE SEQUENCE [LARGE SCALE GENOMIC DNA]</scope>
    <source>
        <strain evidence="3">CGMCC 4.1469</strain>
    </source>
</reference>
<dbReference type="InterPro" id="IPR051082">
    <property type="entry name" value="Pentapeptide-BTB/POZ_domain"/>
</dbReference>
<comment type="caution">
    <text evidence="2">The sequence shown here is derived from an EMBL/GenBank/DDBJ whole genome shotgun (WGS) entry which is preliminary data.</text>
</comment>
<dbReference type="EMBL" id="JBHSOD010000031">
    <property type="protein sequence ID" value="MFC5887771.1"/>
    <property type="molecule type" value="Genomic_DNA"/>
</dbReference>
<evidence type="ECO:0000256" key="1">
    <source>
        <dbReference type="SAM" id="MobiDB-lite"/>
    </source>
</evidence>
<dbReference type="RefSeq" id="WP_313767067.1">
    <property type="nucleotide sequence ID" value="NZ_BAAAVH010000020.1"/>
</dbReference>
<gene>
    <name evidence="2" type="ORF">ACFP0N_22645</name>
</gene>
<feature type="region of interest" description="Disordered" evidence="1">
    <location>
        <begin position="228"/>
        <end position="276"/>
    </location>
</feature>
<evidence type="ECO:0000313" key="2">
    <source>
        <dbReference type="EMBL" id="MFC5887771.1"/>
    </source>
</evidence>
<dbReference type="Proteomes" id="UP001596067">
    <property type="component" value="Unassembled WGS sequence"/>
</dbReference>
<accession>A0ABW1F119</accession>
<dbReference type="InterPro" id="IPR001646">
    <property type="entry name" value="5peptide_repeat"/>
</dbReference>
<proteinExistence type="predicted"/>
<keyword evidence="3" id="KW-1185">Reference proteome</keyword>
<dbReference type="Gene3D" id="2.160.20.80">
    <property type="entry name" value="E3 ubiquitin-protein ligase SopA"/>
    <property type="match status" value="1"/>
</dbReference>
<sequence>MPVSCRAVNARVSRSGFSINSVRPLETRAADAQVALTCLGVLGQERPAGWLNVSYTDLRRADCDGLWLNGVNLDGTCLEAASAYQVNLRGASLITANLRHAELGTSILHQSRCTEADLRGARLLKADLREANFSGADLREANLRKARAAGTVFVRADLLMADLRGCDLSGTDLRQAKLEAALASDLTIWPAGFDVEAAGVVVAEDPGTEPDVLLPAAAIMIPENVRLQDRPHLDPPPRRPLLAMPPGTDRTAGTEPNSSWGPPARRTPGGRRAGNTGVRLVGRLAHRWNSTRSSRPGWTA</sequence>